<gene>
    <name evidence="6" type="ORF">AKO1_004935</name>
</gene>
<proteinExistence type="predicted"/>
<protein>
    <submittedName>
        <fullName evidence="6">Ras guanine nucleotide exchange factor</fullName>
    </submittedName>
</protein>
<dbReference type="PROSITE" id="PS01360">
    <property type="entry name" value="ZF_MYND_1"/>
    <property type="match status" value="1"/>
</dbReference>
<dbReference type="PROSITE" id="PS50865">
    <property type="entry name" value="ZF_MYND_2"/>
    <property type="match status" value="1"/>
</dbReference>
<dbReference type="PANTHER" id="PTHR23244">
    <property type="entry name" value="KELCH REPEAT DOMAIN"/>
    <property type="match status" value="1"/>
</dbReference>
<dbReference type="GO" id="GO:0008270">
    <property type="term" value="F:zinc ion binding"/>
    <property type="evidence" value="ECO:0007669"/>
    <property type="project" value="UniProtKB-KW"/>
</dbReference>
<evidence type="ECO:0000256" key="2">
    <source>
        <dbReference type="ARBA" id="ARBA00022771"/>
    </source>
</evidence>
<evidence type="ECO:0000256" key="3">
    <source>
        <dbReference type="ARBA" id="ARBA00022833"/>
    </source>
</evidence>
<dbReference type="PANTHER" id="PTHR23244:SF471">
    <property type="entry name" value="GUANINE NUCLEOTIDE-BINDING PROTEIN SUBUNIT BETA 1-RELATED"/>
    <property type="match status" value="1"/>
</dbReference>
<name>A0AAW2Z5D5_9EUKA</name>
<evidence type="ECO:0000259" key="5">
    <source>
        <dbReference type="PROSITE" id="PS50865"/>
    </source>
</evidence>
<dbReference type="InterPro" id="IPR015915">
    <property type="entry name" value="Kelch-typ_b-propeller"/>
</dbReference>
<evidence type="ECO:0000313" key="7">
    <source>
        <dbReference type="Proteomes" id="UP001431209"/>
    </source>
</evidence>
<dbReference type="Pfam" id="PF01753">
    <property type="entry name" value="zf-MYND"/>
    <property type="match status" value="1"/>
</dbReference>
<evidence type="ECO:0000256" key="1">
    <source>
        <dbReference type="ARBA" id="ARBA00022723"/>
    </source>
</evidence>
<dbReference type="Gene3D" id="6.10.140.2220">
    <property type="match status" value="1"/>
</dbReference>
<dbReference type="EMBL" id="JAOPGA020001024">
    <property type="protein sequence ID" value="KAL0484124.1"/>
    <property type="molecule type" value="Genomic_DNA"/>
</dbReference>
<dbReference type="SUPFAM" id="SSF117281">
    <property type="entry name" value="Kelch motif"/>
    <property type="match status" value="1"/>
</dbReference>
<sequence length="407" mass="47307">MQVKVQRIHKESTEAISERDRVVVTNPNSKYPQPRQQHASFIYNGKLHIFGGQVLIEATDASAYFKFDHYWIYNEENWVHRLFEGKCPPPRQNWAYAVNDKHLVIFGGEPSEEGEPELNDTWVLELSTMKWREVKPTSAIPRPRSFHSMAMHQGKAILFGGMFSIEGARVFDNTDYFDDLWQFDISTDTWSKIKEKNTQLKPLKRGDHTIEVYNDTLYVYGGHCQYTTPLFMHSFDFKTHNWCRHDNAMPSAQLSHVKVGSCVCGHFIVMYGGTGIIEDDSSINLIFIFNCKTAKFIRLNEYKRIGEFPCRNYSSLSYNKVDQLIYMFGGESIDYQKMDLYTSKRNEVGDLYCIDLRDFLNKCNVCGKVAEKRCSGCLDAAYCCREHQVQDWTNHKIQCKNNKVNKT</sequence>
<dbReference type="Gene3D" id="2.120.10.80">
    <property type="entry name" value="Kelch-type beta propeller"/>
    <property type="match status" value="1"/>
</dbReference>
<reference evidence="6 7" key="1">
    <citation type="submission" date="2024-03" db="EMBL/GenBank/DDBJ databases">
        <title>The Acrasis kona genome and developmental transcriptomes reveal deep origins of eukaryotic multicellular pathways.</title>
        <authorList>
            <person name="Sheikh S."/>
            <person name="Fu C.-J."/>
            <person name="Brown M.W."/>
            <person name="Baldauf S.L."/>
        </authorList>
    </citation>
    <scope>NUCLEOTIDE SEQUENCE [LARGE SCALE GENOMIC DNA]</scope>
    <source>
        <strain evidence="6 7">ATCC MYA-3509</strain>
    </source>
</reference>
<evidence type="ECO:0000313" key="6">
    <source>
        <dbReference type="EMBL" id="KAL0484124.1"/>
    </source>
</evidence>
<comment type="caution">
    <text evidence="6">The sequence shown here is derived from an EMBL/GenBank/DDBJ whole genome shotgun (WGS) entry which is preliminary data.</text>
</comment>
<feature type="domain" description="MYND-type" evidence="5">
    <location>
        <begin position="363"/>
        <end position="399"/>
    </location>
</feature>
<dbReference type="InterPro" id="IPR002893">
    <property type="entry name" value="Znf_MYND"/>
</dbReference>
<keyword evidence="7" id="KW-1185">Reference proteome</keyword>
<dbReference type="Proteomes" id="UP001431209">
    <property type="component" value="Unassembled WGS sequence"/>
</dbReference>
<keyword evidence="3" id="KW-0862">Zinc</keyword>
<dbReference type="Pfam" id="PF24681">
    <property type="entry name" value="Kelch_KLHDC2_KLHL20_DRC7"/>
    <property type="match status" value="2"/>
</dbReference>
<accession>A0AAW2Z5D5</accession>
<evidence type="ECO:0000256" key="4">
    <source>
        <dbReference type="PROSITE-ProRule" id="PRU00134"/>
    </source>
</evidence>
<dbReference type="SUPFAM" id="SSF144232">
    <property type="entry name" value="HIT/MYND zinc finger-like"/>
    <property type="match status" value="1"/>
</dbReference>
<keyword evidence="1" id="KW-0479">Metal-binding</keyword>
<keyword evidence="2 4" id="KW-0863">Zinc-finger</keyword>
<organism evidence="6 7">
    <name type="scientific">Acrasis kona</name>
    <dbReference type="NCBI Taxonomy" id="1008807"/>
    <lineage>
        <taxon>Eukaryota</taxon>
        <taxon>Discoba</taxon>
        <taxon>Heterolobosea</taxon>
        <taxon>Tetramitia</taxon>
        <taxon>Eutetramitia</taxon>
        <taxon>Acrasidae</taxon>
        <taxon>Acrasis</taxon>
    </lineage>
</organism>
<dbReference type="AlphaFoldDB" id="A0AAW2Z5D5"/>